<dbReference type="InterPro" id="IPR050194">
    <property type="entry name" value="Glycosyltransferase_grp1"/>
</dbReference>
<keyword evidence="3" id="KW-1185">Reference proteome</keyword>
<dbReference type="Gene3D" id="3.40.50.2000">
    <property type="entry name" value="Glycogen Phosphorylase B"/>
    <property type="match status" value="2"/>
</dbReference>
<dbReference type="SUPFAM" id="SSF53756">
    <property type="entry name" value="UDP-Glycosyltransferase/glycogen phosphorylase"/>
    <property type="match status" value="1"/>
</dbReference>
<evidence type="ECO:0000259" key="1">
    <source>
        <dbReference type="Pfam" id="PF00534"/>
    </source>
</evidence>
<dbReference type="PANTHER" id="PTHR45947:SF3">
    <property type="entry name" value="SULFOQUINOVOSYL TRANSFERASE SQD2"/>
    <property type="match status" value="1"/>
</dbReference>
<reference evidence="2 3" key="1">
    <citation type="journal article" date="2003" name="Proc. Natl. Acad. Sci. U.S.A.">
        <title>Genome sequence of the cyanobacterium Prochlorococcus marinus SS120, a nearly minimal oxyphototrophic genome.</title>
        <authorList>
            <person name="Dufresne A."/>
            <person name="Salanoubat M."/>
            <person name="Partensky F."/>
            <person name="Artiguenave F."/>
            <person name="Axmann I.M."/>
            <person name="Barbe V."/>
            <person name="Duprat S."/>
            <person name="Galperin M.Y."/>
            <person name="Koonin E.V."/>
            <person name="Le Gall F."/>
            <person name="Makarova K.S."/>
            <person name="Ostrowski M."/>
            <person name="Oztas S."/>
            <person name="Robert C."/>
            <person name="Rogozin I.B."/>
            <person name="Scanlan D.J."/>
            <person name="Tandeau de Marsac N."/>
            <person name="Weissenbach J."/>
            <person name="Wincker P."/>
            <person name="Wolf Y.I."/>
            <person name="Hess W.R."/>
        </authorList>
    </citation>
    <scope>NUCLEOTIDE SEQUENCE [LARGE SCALE GENOMIC DNA]</scope>
    <source>
        <strain evidence="3">SARG / CCMP1375 / SS120</strain>
    </source>
</reference>
<dbReference type="InterPro" id="IPR001296">
    <property type="entry name" value="Glyco_trans_1"/>
</dbReference>
<feature type="domain" description="Glycosyl transferase family 1" evidence="1">
    <location>
        <begin position="198"/>
        <end position="330"/>
    </location>
</feature>
<sequence>MTSSPLRLILISTPIGFIGSGKGGGVELTLVAIIKGLLEMGHHIVLVAPYGSFLPSGCEGAEIITVKGIDQSSWQHQVPDAPITIPFNGMLPKLVEVALKVSKNSDAILNLCYDWLPLWLTPFVEPKIFHLISMAGVSKLMEATVRDLSKTHHSRLAFHTFSQASDYELIDQPIVLGNGFDLKNYHFQLKGQGPLGWAGRVAPEKGLEDAAKVAADLGDKLFVWGLIEDKAYASKIESLVPEGTIEWKGFLNTQEFQSQLGSCRALINTPKWNEAYGNVVAEAMACGVPVVAYRRGGPGELVQSGVTGWLVPSDDIEGLKKGVLNIDKIKRQNCRDWANESASYQMFAKRINSWIQSGLGIR</sequence>
<dbReference type="GO" id="GO:0016757">
    <property type="term" value="F:glycosyltransferase activity"/>
    <property type="evidence" value="ECO:0007669"/>
    <property type="project" value="InterPro"/>
</dbReference>
<dbReference type="EMBL" id="AE017126">
    <property type="protein sequence ID" value="AAQ00338.1"/>
    <property type="molecule type" value="Genomic_DNA"/>
</dbReference>
<protein>
    <submittedName>
        <fullName evidence="2">Glycosyltransferase</fullName>
    </submittedName>
</protein>
<dbReference type="PATRIC" id="fig|167539.5.peg.1359"/>
<dbReference type="HOGENOM" id="CLU_042257_1_0_3"/>
<name>Q7VB07_PROMA</name>
<dbReference type="CAZy" id="GT4">
    <property type="family name" value="Glycosyltransferase Family 4"/>
</dbReference>
<organism evidence="2 3">
    <name type="scientific">Prochlorococcus marinus (strain SARG / CCMP1375 / SS120)</name>
    <dbReference type="NCBI Taxonomy" id="167539"/>
    <lineage>
        <taxon>Bacteria</taxon>
        <taxon>Bacillati</taxon>
        <taxon>Cyanobacteriota</taxon>
        <taxon>Cyanophyceae</taxon>
        <taxon>Synechococcales</taxon>
        <taxon>Prochlorococcaceae</taxon>
        <taxon>Prochlorococcus</taxon>
    </lineage>
</organism>
<dbReference type="KEGG" id="pma:Pro_1294"/>
<gene>
    <name evidence="2" type="primary">rfaG</name>
    <name evidence="2" type="ordered locus">Pro_1294</name>
</gene>
<dbReference type="CDD" id="cd03802">
    <property type="entry name" value="GT4_AviGT4-like"/>
    <property type="match status" value="1"/>
</dbReference>
<evidence type="ECO:0000313" key="2">
    <source>
        <dbReference type="EMBL" id="AAQ00338.1"/>
    </source>
</evidence>
<dbReference type="Proteomes" id="UP000001420">
    <property type="component" value="Chromosome"/>
</dbReference>
<dbReference type="STRING" id="167539.Pro_1294"/>
<evidence type="ECO:0000313" key="3">
    <source>
        <dbReference type="Proteomes" id="UP000001420"/>
    </source>
</evidence>
<accession>Q7VB07</accession>
<dbReference type="RefSeq" id="WP_011125445.1">
    <property type="nucleotide sequence ID" value="NC_005042.1"/>
</dbReference>
<dbReference type="eggNOG" id="COG0438">
    <property type="taxonomic scope" value="Bacteria"/>
</dbReference>
<dbReference type="OrthoDB" id="9795068at2"/>
<dbReference type="PANTHER" id="PTHR45947">
    <property type="entry name" value="SULFOQUINOVOSYL TRANSFERASE SQD2"/>
    <property type="match status" value="1"/>
</dbReference>
<dbReference type="EnsemblBacteria" id="AAQ00338">
    <property type="protein sequence ID" value="AAQ00338"/>
    <property type="gene ID" value="Pro_1294"/>
</dbReference>
<dbReference type="AlphaFoldDB" id="Q7VB07"/>
<proteinExistence type="predicted"/>
<dbReference type="Pfam" id="PF00534">
    <property type="entry name" value="Glycos_transf_1"/>
    <property type="match status" value="1"/>
</dbReference>